<dbReference type="Proteomes" id="UP001589747">
    <property type="component" value="Unassembled WGS sequence"/>
</dbReference>
<proteinExistence type="predicted"/>
<dbReference type="EMBL" id="JBHMDO010000053">
    <property type="protein sequence ID" value="MFB9330715.1"/>
    <property type="molecule type" value="Genomic_DNA"/>
</dbReference>
<evidence type="ECO:0000313" key="2">
    <source>
        <dbReference type="Proteomes" id="UP001589747"/>
    </source>
</evidence>
<keyword evidence="2" id="KW-1185">Reference proteome</keyword>
<protein>
    <submittedName>
        <fullName evidence="1">DUF6516 family protein</fullName>
    </submittedName>
</protein>
<evidence type="ECO:0000313" key="1">
    <source>
        <dbReference type="EMBL" id="MFB9330715.1"/>
    </source>
</evidence>
<gene>
    <name evidence="1" type="ORF">ACFFSY_32645</name>
</gene>
<dbReference type="RefSeq" id="WP_377502355.1">
    <property type="nucleotide sequence ID" value="NZ_JBHMDO010000053.1"/>
</dbReference>
<sequence length="144" mass="16884">MAEYSYGTKLTIPDEDIIKGLFPDTVTVRIISSSTLKPKFKIRFEDGSYLDCSEEGQFQGLRLNKFWYNWYNADDSLIMKFHNHDHDDDPNAREDTKRFDPLHVQFPENVTDTNGNLRYHGHFESLEEVLAVIWTLTKAMPHKK</sequence>
<reference evidence="1 2" key="1">
    <citation type="submission" date="2024-09" db="EMBL/GenBank/DDBJ databases">
        <authorList>
            <person name="Sun Q."/>
            <person name="Mori K."/>
        </authorList>
    </citation>
    <scope>NUCLEOTIDE SEQUENCE [LARGE SCALE GENOMIC DNA]</scope>
    <source>
        <strain evidence="1 2">TISTR 2452</strain>
    </source>
</reference>
<organism evidence="1 2">
    <name type="scientific">Paenibacillus aurantiacus</name>
    <dbReference type="NCBI Taxonomy" id="1936118"/>
    <lineage>
        <taxon>Bacteria</taxon>
        <taxon>Bacillati</taxon>
        <taxon>Bacillota</taxon>
        <taxon>Bacilli</taxon>
        <taxon>Bacillales</taxon>
        <taxon>Paenibacillaceae</taxon>
        <taxon>Paenibacillus</taxon>
    </lineage>
</organism>
<dbReference type="InterPro" id="IPR045397">
    <property type="entry name" value="TumE-like"/>
</dbReference>
<accession>A0ABV5KZR2</accession>
<dbReference type="Pfam" id="PF20126">
    <property type="entry name" value="TumE"/>
    <property type="match status" value="1"/>
</dbReference>
<comment type="caution">
    <text evidence="1">The sequence shown here is derived from an EMBL/GenBank/DDBJ whole genome shotgun (WGS) entry which is preliminary data.</text>
</comment>
<name>A0ABV5KZR2_9BACL</name>